<proteinExistence type="predicted"/>
<evidence type="ECO:0000313" key="4">
    <source>
        <dbReference type="Proteomes" id="UP001283366"/>
    </source>
</evidence>
<accession>A0A1Y6IVH9</accession>
<reference evidence="2 3" key="1">
    <citation type="submission" date="2017-05" db="EMBL/GenBank/DDBJ databases">
        <authorList>
            <person name="Song R."/>
            <person name="Chenine A.L."/>
            <person name="Ruprecht R.M."/>
        </authorList>
    </citation>
    <scope>NUCLEOTIDE SEQUENCE [LARGE SCALE GENOMIC DNA]</scope>
    <source>
        <strain evidence="2 3">CECT 7927</strain>
    </source>
</reference>
<dbReference type="Proteomes" id="UP000196125">
    <property type="component" value="Unassembled WGS sequence"/>
</dbReference>
<dbReference type="EMBL" id="FXXI01000003">
    <property type="protein sequence ID" value="SMS01011.1"/>
    <property type="molecule type" value="Genomic_DNA"/>
</dbReference>
<evidence type="ECO:0000313" key="3">
    <source>
        <dbReference type="Proteomes" id="UP000196125"/>
    </source>
</evidence>
<dbReference type="EMBL" id="JAWRCO010000002">
    <property type="protein sequence ID" value="MDW6004720.1"/>
    <property type="molecule type" value="Genomic_DNA"/>
</dbReference>
<reference evidence="1 4" key="2">
    <citation type="submission" date="2023-11" db="EMBL/GenBank/DDBJ databases">
        <title>Plant-associative lifestyle of Vibrio porteresiae and its evolutionary dynamics.</title>
        <authorList>
            <person name="Rameshkumar N."/>
            <person name="Kirti K."/>
        </authorList>
    </citation>
    <scope>NUCLEOTIDE SEQUENCE [LARGE SCALE GENOMIC DNA]</scope>
    <source>
        <strain evidence="1 4">MSSRF38</strain>
    </source>
</reference>
<sequence length="266" mass="29185">MSLEQKVSELVSSSDRLTQVTQDSVGRYQQMIDQNISQIPRKIVDAMSISLYVDGKNGHDENDGSQAHPLKSLFAAIRYDVPYHAFIRIYLLSDIALDRDIGFAGRHIQLFLNNHTLKFPARSITDAAGTVVGSAIYKILGARDTSLFIQQGTLETSDCISSGKGDQWFFRVHQTMVQMGGIDYDNGIFPVSFNRLNIKLGKYVTGLCAGSAGRNSYPGEGVVVACQYLTTADVTADGAVLYGKGVHFRNNTLYDYSGHQVQVVSA</sequence>
<name>A0A1Y6IVH9_9VIBR</name>
<protein>
    <submittedName>
        <fullName evidence="2">Uncharacterized protein</fullName>
    </submittedName>
</protein>
<gene>
    <name evidence="1" type="ORF">SBX37_17830</name>
    <name evidence="2" type="ORF">VIM7927_02288</name>
</gene>
<dbReference type="OrthoDB" id="5874686at2"/>
<dbReference type="Gene3D" id="3.30.1910.20">
    <property type="entry name" value="asparaginyl-tRNA synthetase, N-terminal domain"/>
    <property type="match status" value="1"/>
</dbReference>
<evidence type="ECO:0000313" key="1">
    <source>
        <dbReference type="EMBL" id="MDW6004720.1"/>
    </source>
</evidence>
<dbReference type="AlphaFoldDB" id="A0A1Y6IVH9"/>
<dbReference type="Proteomes" id="UP001283366">
    <property type="component" value="Unassembled WGS sequence"/>
</dbReference>
<dbReference type="RefSeq" id="WP_087481050.1">
    <property type="nucleotide sequence ID" value="NZ_AP024884.1"/>
</dbReference>
<evidence type="ECO:0000313" key="2">
    <source>
        <dbReference type="EMBL" id="SMS01011.1"/>
    </source>
</evidence>
<organism evidence="2 3">
    <name type="scientific">Vibrio mangrovi</name>
    <dbReference type="NCBI Taxonomy" id="474394"/>
    <lineage>
        <taxon>Bacteria</taxon>
        <taxon>Pseudomonadati</taxon>
        <taxon>Pseudomonadota</taxon>
        <taxon>Gammaproteobacteria</taxon>
        <taxon>Vibrionales</taxon>
        <taxon>Vibrionaceae</taxon>
        <taxon>Vibrio</taxon>
    </lineage>
</organism>
<keyword evidence="4" id="KW-1185">Reference proteome</keyword>